<dbReference type="GO" id="GO:0016042">
    <property type="term" value="P:lipid catabolic process"/>
    <property type="evidence" value="ECO:0007669"/>
    <property type="project" value="UniProtKB-KW"/>
</dbReference>
<protein>
    <recommendedName>
        <fullName evidence="6">Lipase</fullName>
    </recommendedName>
</protein>
<keyword evidence="4" id="KW-0443">Lipid metabolism</keyword>
<evidence type="ECO:0000256" key="6">
    <source>
        <dbReference type="PIRNR" id="PIRNR000862"/>
    </source>
</evidence>
<evidence type="ECO:0000256" key="3">
    <source>
        <dbReference type="ARBA" id="ARBA00022963"/>
    </source>
</evidence>
<keyword evidence="2 8" id="KW-0732">Signal</keyword>
<evidence type="ECO:0000256" key="1">
    <source>
        <dbReference type="ARBA" id="ARBA00010701"/>
    </source>
</evidence>
<dbReference type="PANTHER" id="PTHR11005">
    <property type="entry name" value="LYSOSOMAL ACID LIPASE-RELATED"/>
    <property type="match status" value="1"/>
</dbReference>
<dbReference type="PIRSF" id="PIRSF000862">
    <property type="entry name" value="Steryl_ester_lip"/>
    <property type="match status" value="1"/>
</dbReference>
<dbReference type="Pfam" id="PF00561">
    <property type="entry name" value="Abhydrolase_1"/>
    <property type="match status" value="1"/>
</dbReference>
<evidence type="ECO:0000256" key="4">
    <source>
        <dbReference type="ARBA" id="ARBA00023098"/>
    </source>
</evidence>
<evidence type="ECO:0000256" key="5">
    <source>
        <dbReference type="ARBA" id="ARBA00023180"/>
    </source>
</evidence>
<dbReference type="WBParaSite" id="SSTP_0001217800.1">
    <property type="protein sequence ID" value="SSTP_0001217800.1"/>
    <property type="gene ID" value="SSTP_0001217800"/>
</dbReference>
<dbReference type="GO" id="GO:0016788">
    <property type="term" value="F:hydrolase activity, acting on ester bonds"/>
    <property type="evidence" value="ECO:0007669"/>
    <property type="project" value="InterPro"/>
</dbReference>
<feature type="active site" description="Nucleophile" evidence="7">
    <location>
        <position position="144"/>
    </location>
</feature>
<feature type="domain" description="AB hydrolase-1" evidence="9">
    <location>
        <begin position="50"/>
        <end position="172"/>
    </location>
</feature>
<feature type="signal peptide" evidence="8">
    <location>
        <begin position="1"/>
        <end position="18"/>
    </location>
</feature>
<feature type="active site" description="Charge relay system" evidence="7">
    <location>
        <position position="350"/>
    </location>
</feature>
<keyword evidence="6" id="KW-0378">Hydrolase</keyword>
<evidence type="ECO:0000256" key="2">
    <source>
        <dbReference type="ARBA" id="ARBA00022729"/>
    </source>
</evidence>
<dbReference type="InterPro" id="IPR029058">
    <property type="entry name" value="AB_hydrolase_fold"/>
</dbReference>
<feature type="active site" description="Charge relay system" evidence="7">
    <location>
        <position position="318"/>
    </location>
</feature>
<evidence type="ECO:0000313" key="11">
    <source>
        <dbReference type="WBParaSite" id="SSTP_0001217800.1"/>
    </source>
</evidence>
<dbReference type="Proteomes" id="UP000035681">
    <property type="component" value="Unplaced"/>
</dbReference>
<reference evidence="11" key="1">
    <citation type="submission" date="2015-08" db="UniProtKB">
        <authorList>
            <consortium name="WormBaseParasite"/>
        </authorList>
    </citation>
    <scope>IDENTIFICATION</scope>
</reference>
<evidence type="ECO:0000256" key="8">
    <source>
        <dbReference type="SAM" id="SignalP"/>
    </source>
</evidence>
<dbReference type="AlphaFoldDB" id="A0A0K0ERU8"/>
<sequence>MMFTFIFFILLRYYILIGNNEVKSSAIEIIKHWGYENSTRKKSEKKKNKPVVFLQHGLLGSSADWLINLPNQSAGFIFADSGFDVFLGNVRGNTYSTEHASLNVNLKEYWNFSLDEMVKYDLDAMINKVLEISGQDYLYYIGYSQGTLIMFSKLSLNTNLTKKIRQFHALAPVGTVGHIKGPLYYISKFFNNKEFLIELIFGQKNFLSNNWSSSIFKNLFCKNPITNNFCNNIYFTFTGKNSKQLNNSNINNIFKIFPADTSIKNMIHWSQMINSGSQQMYNYEYGQLNTKYYGQTTPPIYNISNINVNTYLYWGNNDYLVNPQDIINNLINKIKPNFLKANFMYKDFNHLDFVWGLRASSEVYKTIIINIKNDLKNISF</sequence>
<keyword evidence="10" id="KW-1185">Reference proteome</keyword>
<evidence type="ECO:0000256" key="7">
    <source>
        <dbReference type="PIRSR" id="PIRSR000862-1"/>
    </source>
</evidence>
<dbReference type="Gene3D" id="3.40.50.1820">
    <property type="entry name" value="alpha/beta hydrolase"/>
    <property type="match status" value="1"/>
</dbReference>
<dbReference type="FunFam" id="3.40.50.1820:FF:000179">
    <property type="entry name" value="Lipase"/>
    <property type="match status" value="1"/>
</dbReference>
<feature type="chain" id="PRO_5005328517" description="Lipase" evidence="8">
    <location>
        <begin position="19"/>
        <end position="380"/>
    </location>
</feature>
<organism evidence="11">
    <name type="scientific">Strongyloides stercoralis</name>
    <name type="common">Threadworm</name>
    <dbReference type="NCBI Taxonomy" id="6248"/>
    <lineage>
        <taxon>Eukaryota</taxon>
        <taxon>Metazoa</taxon>
        <taxon>Ecdysozoa</taxon>
        <taxon>Nematoda</taxon>
        <taxon>Chromadorea</taxon>
        <taxon>Rhabditida</taxon>
        <taxon>Tylenchina</taxon>
        <taxon>Panagrolaimomorpha</taxon>
        <taxon>Strongyloidoidea</taxon>
        <taxon>Strongyloididae</taxon>
        <taxon>Strongyloides</taxon>
    </lineage>
</organism>
<dbReference type="SUPFAM" id="SSF53474">
    <property type="entry name" value="alpha/beta-Hydrolases"/>
    <property type="match status" value="1"/>
</dbReference>
<dbReference type="InterPro" id="IPR025483">
    <property type="entry name" value="Lipase_euk"/>
</dbReference>
<dbReference type="STRING" id="6248.A0A0K0ERU8"/>
<dbReference type="InterPro" id="IPR000073">
    <property type="entry name" value="AB_hydrolase_1"/>
</dbReference>
<proteinExistence type="inferred from homology"/>
<keyword evidence="5" id="KW-0325">Glycoprotein</keyword>
<keyword evidence="3 6" id="KW-0442">Lipid degradation</keyword>
<dbReference type="WBParaSite" id="TCONS_00003179.p1">
    <property type="protein sequence ID" value="TCONS_00003179.p1"/>
    <property type="gene ID" value="XLOC_002926"/>
</dbReference>
<accession>A0A0K0ERU8</accession>
<name>A0A0K0ERU8_STRER</name>
<evidence type="ECO:0000313" key="10">
    <source>
        <dbReference type="Proteomes" id="UP000035681"/>
    </source>
</evidence>
<evidence type="ECO:0000259" key="9">
    <source>
        <dbReference type="Pfam" id="PF00561"/>
    </source>
</evidence>
<comment type="similarity">
    <text evidence="1 6">Belongs to the AB hydrolase superfamily. Lipase family.</text>
</comment>